<dbReference type="Proteomes" id="UP000595197">
    <property type="component" value="Plasmid pTT6-1"/>
</dbReference>
<reference evidence="1" key="1">
    <citation type="submission" date="2021-02" db="EMBL/GenBank/DDBJ databases">
        <title>Skermanella TT6 skin isolate.</title>
        <authorList>
            <person name="Lee K."/>
            <person name="Ganzorig M."/>
        </authorList>
    </citation>
    <scope>NUCLEOTIDE SEQUENCE</scope>
    <source>
        <strain evidence="1">TT6</strain>
    </source>
</reference>
<protein>
    <submittedName>
        <fullName evidence="1">Uncharacterized protein</fullName>
    </submittedName>
</protein>
<dbReference type="EMBL" id="CP067421">
    <property type="protein sequence ID" value="QQP93277.1"/>
    <property type="molecule type" value="Genomic_DNA"/>
</dbReference>
<geneLocation type="plasmid" evidence="1 2">
    <name>pTT6-1</name>
</geneLocation>
<keyword evidence="1" id="KW-0614">Plasmid</keyword>
<gene>
    <name evidence="1" type="ORF">IGS68_29625</name>
</gene>
<sequence length="122" mass="12971">MQPFDDPAMVANYAQSTPRKVPGFADLHRMAALPLAERAPLIGAQHSYPKGSEAFRWLSRSVAFASGLSADRAHASTAAASMAERLPILSDGEDEAVLRQAGFSDAALFHAGFPFRGWVAAA</sequence>
<organism evidence="1 2">
    <name type="scientific">Skermanella cutis</name>
    <dbReference type="NCBI Taxonomy" id="2775420"/>
    <lineage>
        <taxon>Bacteria</taxon>
        <taxon>Pseudomonadati</taxon>
        <taxon>Pseudomonadota</taxon>
        <taxon>Alphaproteobacteria</taxon>
        <taxon>Rhodospirillales</taxon>
        <taxon>Azospirillaceae</taxon>
        <taxon>Skermanella</taxon>
    </lineage>
</organism>
<accession>A0ABX7BFX9</accession>
<keyword evidence="2" id="KW-1185">Reference proteome</keyword>
<evidence type="ECO:0000313" key="2">
    <source>
        <dbReference type="Proteomes" id="UP000595197"/>
    </source>
</evidence>
<dbReference type="RefSeq" id="WP_201082754.1">
    <property type="nucleotide sequence ID" value="NZ_CP067421.1"/>
</dbReference>
<name>A0ABX7BFX9_9PROT</name>
<evidence type="ECO:0000313" key="1">
    <source>
        <dbReference type="EMBL" id="QQP93277.1"/>
    </source>
</evidence>
<proteinExistence type="predicted"/>